<evidence type="ECO:0000256" key="1">
    <source>
        <dbReference type="SAM" id="MobiDB-lite"/>
    </source>
</evidence>
<protein>
    <submittedName>
        <fullName evidence="4">DUF58 domain-containing protein</fullName>
    </submittedName>
</protein>
<dbReference type="EMBL" id="CP102173">
    <property type="protein sequence ID" value="UUP14838.1"/>
    <property type="molecule type" value="Genomic_DNA"/>
</dbReference>
<organism evidence="4 5">
    <name type="scientific">Aeromicrobium wangtongii</name>
    <dbReference type="NCBI Taxonomy" id="2969247"/>
    <lineage>
        <taxon>Bacteria</taxon>
        <taxon>Bacillati</taxon>
        <taxon>Actinomycetota</taxon>
        <taxon>Actinomycetes</taxon>
        <taxon>Propionibacteriales</taxon>
        <taxon>Nocardioidaceae</taxon>
        <taxon>Aeromicrobium</taxon>
    </lineage>
</organism>
<dbReference type="Proteomes" id="UP001316184">
    <property type="component" value="Chromosome"/>
</dbReference>
<feature type="region of interest" description="Disordered" evidence="1">
    <location>
        <begin position="187"/>
        <end position="206"/>
    </location>
</feature>
<feature type="transmembrane region" description="Helical" evidence="2">
    <location>
        <begin position="45"/>
        <end position="64"/>
    </location>
</feature>
<sequence>MAGLGRDRLVGAARSVVITRRGIGFLVAAVIAFLAAPLLSLPALLYVTGLLLGLVILAAAFVFVGHSSVLIERSFTPQVVSPGTLSRATVRITNLSLLPCLEARWEDQLPPRITGDASGLLPPLGGSRSGTARATFSYTLQGLQRGRHDIGPLQVDVQDPFGLVYRRHAFGSAEPLTVLPRRVELPPISPRSASDDGATRPAAHNAGVGEDDIIARSYLPGDALKRIHWKATAHRAELMVRQEEQQVTPRSAVVLDTEPTSQGTARDRKARWEFSPALEWAVVAAASITAHLVRAGYVVALQSSGPAIDRVVADGQDTLEDAMVDLALAEPETVDRAGRHDVEGAVFAVLGRLSPERARHWVTALSTSRSVLALVARGSSAEALDMLDGARWNVVQYSPGDDLAETWSLFDGEPARAAR</sequence>
<dbReference type="Pfam" id="PF01882">
    <property type="entry name" value="DUF58"/>
    <property type="match status" value="1"/>
</dbReference>
<keyword evidence="2" id="KW-0812">Transmembrane</keyword>
<feature type="domain" description="DUF58" evidence="3">
    <location>
        <begin position="215"/>
        <end position="334"/>
    </location>
</feature>
<gene>
    <name evidence="4" type="ORF">NQV15_05870</name>
</gene>
<accession>A0ABY5MCJ8</accession>
<dbReference type="PANTHER" id="PTHR34351">
    <property type="entry name" value="SLR1927 PROTEIN-RELATED"/>
    <property type="match status" value="1"/>
</dbReference>
<dbReference type="RefSeq" id="WP_232398736.1">
    <property type="nucleotide sequence ID" value="NZ_CP102173.1"/>
</dbReference>
<keyword evidence="5" id="KW-1185">Reference proteome</keyword>
<evidence type="ECO:0000313" key="4">
    <source>
        <dbReference type="EMBL" id="UUP14838.1"/>
    </source>
</evidence>
<name>A0ABY5MCJ8_9ACTN</name>
<evidence type="ECO:0000313" key="5">
    <source>
        <dbReference type="Proteomes" id="UP001316184"/>
    </source>
</evidence>
<reference evidence="4 5" key="1">
    <citation type="submission" date="2022-08" db="EMBL/GenBank/DDBJ databases">
        <title>novel species in genus Aeromicrobium.</title>
        <authorList>
            <person name="Ye L."/>
        </authorList>
    </citation>
    <scope>NUCLEOTIDE SEQUENCE [LARGE SCALE GENOMIC DNA]</scope>
    <source>
        <strain evidence="5">zg-Y1379</strain>
    </source>
</reference>
<dbReference type="PANTHER" id="PTHR34351:SF1">
    <property type="entry name" value="SLR1927 PROTEIN"/>
    <property type="match status" value="1"/>
</dbReference>
<keyword evidence="2" id="KW-0472">Membrane</keyword>
<dbReference type="InterPro" id="IPR002881">
    <property type="entry name" value="DUF58"/>
</dbReference>
<proteinExistence type="predicted"/>
<keyword evidence="2" id="KW-1133">Transmembrane helix</keyword>
<feature type="transmembrane region" description="Helical" evidence="2">
    <location>
        <begin position="21"/>
        <end position="39"/>
    </location>
</feature>
<evidence type="ECO:0000256" key="2">
    <source>
        <dbReference type="SAM" id="Phobius"/>
    </source>
</evidence>
<evidence type="ECO:0000259" key="3">
    <source>
        <dbReference type="Pfam" id="PF01882"/>
    </source>
</evidence>